<feature type="domain" description="DUF112" evidence="2">
    <location>
        <begin position="21"/>
        <end position="438"/>
    </location>
</feature>
<feature type="transmembrane region" description="Helical" evidence="1">
    <location>
        <begin position="356"/>
        <end position="378"/>
    </location>
</feature>
<keyword evidence="1" id="KW-0472">Membrane</keyword>
<organism evidence="3 4">
    <name type="scientific">Ruthenibacterium intestinale</name>
    <dbReference type="NCBI Taxonomy" id="3133163"/>
    <lineage>
        <taxon>Bacteria</taxon>
        <taxon>Bacillati</taxon>
        <taxon>Bacillota</taxon>
        <taxon>Clostridia</taxon>
        <taxon>Eubacteriales</taxon>
        <taxon>Oscillospiraceae</taxon>
        <taxon>Ruthenibacterium</taxon>
    </lineage>
</organism>
<keyword evidence="1" id="KW-1133">Transmembrane helix</keyword>
<proteinExistence type="predicted"/>
<sequence>MLQSLALLGQGFLDCLTVTNIFCAIIGCILGSLIGVLPGLGISGTVAILLPVTYGMNPLSALIMISGIYFGSQYGGAITSILVNIPGEATSIVTCFDGHPLAKKGKGGKALSIAAISSFCGGMVGLIGLTFAASALAKVALSFGKVEFFAIVIFGLILLTTISGKNQLKGLIVVCLGVVLGCVGLDDLYGTLRFTYGVIDLYKGISFVTFIMGVYGITELVGAICTREEQGQVMEFKMKDQFPTKSDFKQVYKTIGRCSIIGFLVGLVPGAGSTLATFFAYGMERSLSKHPEEFGTGILQGVSAPESANNAAMYAGMVPLLSLGLPFNASMALLMSAFMVHGITPGPMFITEHPDLFWGLIASMFIGNVVLLIINLPLVGVWASLLRVDFSILMPLITFITFAGGYAINNSVFDMGIMVVTGMIGFFLSACGYNMAALAVGLFLSSTLEDSFLGTMTLYKGHLLTALLDRPIAAVILAIALIVMVVSFGKSIKEFFAKKKASPEKAETPNEQA</sequence>
<feature type="transmembrane region" description="Helical" evidence="1">
    <location>
        <begin position="390"/>
        <end position="408"/>
    </location>
</feature>
<evidence type="ECO:0000259" key="2">
    <source>
        <dbReference type="Pfam" id="PF01970"/>
    </source>
</evidence>
<reference evidence="3 4" key="1">
    <citation type="submission" date="2024-03" db="EMBL/GenBank/DDBJ databases">
        <title>Human intestinal bacterial collection.</title>
        <authorList>
            <person name="Pauvert C."/>
            <person name="Hitch T.C.A."/>
            <person name="Clavel T."/>
        </authorList>
    </citation>
    <scope>NUCLEOTIDE SEQUENCE [LARGE SCALE GENOMIC DNA]</scope>
    <source>
        <strain evidence="3 4">CLA-JM-H11</strain>
    </source>
</reference>
<protein>
    <submittedName>
        <fullName evidence="3">Tripartite tricarboxylate transporter permease</fullName>
    </submittedName>
</protein>
<keyword evidence="1" id="KW-0812">Transmembrane</keyword>
<feature type="transmembrane region" description="Helical" evidence="1">
    <location>
        <begin position="139"/>
        <end position="159"/>
    </location>
</feature>
<dbReference type="EMBL" id="JBBMFA010000096">
    <property type="protein sequence ID" value="MEQ2520829.1"/>
    <property type="molecule type" value="Genomic_DNA"/>
</dbReference>
<accession>A0ABV1GGE3</accession>
<dbReference type="InterPro" id="IPR002823">
    <property type="entry name" value="DUF112_TM"/>
</dbReference>
<dbReference type="PANTHER" id="PTHR35342:SF5">
    <property type="entry name" value="TRICARBOXYLIC TRANSPORT PROTEIN"/>
    <property type="match status" value="1"/>
</dbReference>
<dbReference type="Proteomes" id="UP001477672">
    <property type="component" value="Unassembled WGS sequence"/>
</dbReference>
<evidence type="ECO:0000313" key="3">
    <source>
        <dbReference type="EMBL" id="MEQ2520829.1"/>
    </source>
</evidence>
<dbReference type="Pfam" id="PF01970">
    <property type="entry name" value="TctA"/>
    <property type="match status" value="1"/>
</dbReference>
<feature type="transmembrane region" description="Helical" evidence="1">
    <location>
        <begin position="171"/>
        <end position="192"/>
    </location>
</feature>
<evidence type="ECO:0000256" key="1">
    <source>
        <dbReference type="SAM" id="Phobius"/>
    </source>
</evidence>
<comment type="caution">
    <text evidence="3">The sequence shown here is derived from an EMBL/GenBank/DDBJ whole genome shotgun (WGS) entry which is preliminary data.</text>
</comment>
<dbReference type="PANTHER" id="PTHR35342">
    <property type="entry name" value="TRICARBOXYLIC TRANSPORT PROTEIN"/>
    <property type="match status" value="1"/>
</dbReference>
<gene>
    <name evidence="3" type="ORF">WMO24_10375</name>
</gene>
<feature type="transmembrane region" description="Helical" evidence="1">
    <location>
        <begin position="472"/>
        <end position="489"/>
    </location>
</feature>
<evidence type="ECO:0000313" key="4">
    <source>
        <dbReference type="Proteomes" id="UP001477672"/>
    </source>
</evidence>
<feature type="transmembrane region" description="Helical" evidence="1">
    <location>
        <begin position="110"/>
        <end position="133"/>
    </location>
</feature>
<name>A0ABV1GGE3_9FIRM</name>
<feature type="transmembrane region" description="Helical" evidence="1">
    <location>
        <begin position="12"/>
        <end position="34"/>
    </location>
</feature>
<feature type="transmembrane region" description="Helical" evidence="1">
    <location>
        <begin position="204"/>
        <end position="225"/>
    </location>
</feature>
<dbReference type="RefSeq" id="WP_349216375.1">
    <property type="nucleotide sequence ID" value="NZ_JBBMFA010000096.1"/>
</dbReference>
<keyword evidence="4" id="KW-1185">Reference proteome</keyword>
<feature type="transmembrane region" description="Helical" evidence="1">
    <location>
        <begin position="258"/>
        <end position="281"/>
    </location>
</feature>
<feature type="transmembrane region" description="Helical" evidence="1">
    <location>
        <begin position="323"/>
        <end position="344"/>
    </location>
</feature>
<feature type="transmembrane region" description="Helical" evidence="1">
    <location>
        <begin position="46"/>
        <end position="70"/>
    </location>
</feature>
<feature type="transmembrane region" description="Helical" evidence="1">
    <location>
        <begin position="420"/>
        <end position="444"/>
    </location>
</feature>